<feature type="transmembrane region" description="Helical" evidence="6">
    <location>
        <begin position="72"/>
        <end position="94"/>
    </location>
</feature>
<feature type="domain" description="Major facilitator superfamily (MFS) profile" evidence="7">
    <location>
        <begin position="34"/>
        <end position="490"/>
    </location>
</feature>
<keyword evidence="3 6" id="KW-0812">Transmembrane</keyword>
<evidence type="ECO:0000256" key="1">
    <source>
        <dbReference type="ARBA" id="ARBA00004141"/>
    </source>
</evidence>
<dbReference type="Gene3D" id="1.20.1250.20">
    <property type="entry name" value="MFS general substrate transporter like domains"/>
    <property type="match status" value="2"/>
</dbReference>
<dbReference type="Pfam" id="PF07690">
    <property type="entry name" value="MFS_1"/>
    <property type="match status" value="1"/>
</dbReference>
<dbReference type="SUPFAM" id="SSF103473">
    <property type="entry name" value="MFS general substrate transporter"/>
    <property type="match status" value="1"/>
</dbReference>
<feature type="transmembrane region" description="Helical" evidence="6">
    <location>
        <begin position="232"/>
        <end position="256"/>
    </location>
</feature>
<evidence type="ECO:0000256" key="4">
    <source>
        <dbReference type="ARBA" id="ARBA00022989"/>
    </source>
</evidence>
<evidence type="ECO:0000259" key="7">
    <source>
        <dbReference type="PROSITE" id="PS50850"/>
    </source>
</evidence>
<keyword evidence="9" id="KW-1185">Reference proteome</keyword>
<proteinExistence type="predicted"/>
<feature type="transmembrane region" description="Helical" evidence="6">
    <location>
        <begin position="40"/>
        <end position="60"/>
    </location>
</feature>
<sequence>MDQKAGIKGAARQESVKTAESEELKFGKHYKWIALSNTTLGALMSSINGSILIISLPAIFRGLNINPLMPTSIVYLLWLLLGYNVVTGVILLTIGRLSDMYGRVRLYNLGFLIFTIGSIGLYISSLYIGGTSGALSLILLRLLQGLGGAFLFANSTAILTDAFPSKERGKAMGFNQIAAVGGGILGLIIGGLLSTVDWHLVFLLSVPIGIIGTIWAYLALHETGKLDPSKKLDLSGNIIFAASLTLILIALTYAILPYGSSPLGWSNPLILSLLGIGILLLAIFVFIELKSRFPMFNMALFKIRAFTFGNISLFLAGISRGGLQFMLIIWLQGIWLPLHGVPFSQTPFDAALDMIPFIVGFMFFGPLSGYLSDRYGARLLSTIGMLVNVAGFLVLATLPAEFNFVAFAAIIFFLGVGQGLFAAPNTTAIMNSLPAERRGSGSGMRATFMNVSFMFSLAIFFTLLISGFAISLPHSLYSGLVSANVPASTANSIASLPPTAAIFSAFLGYNPLKTLIPASVLSSLPSSTVSAITSKSFFPKIISSAFMSGMRLVFYLGALLSLVAAIASALRGPKYIHE</sequence>
<accession>C7DHL1</accession>
<reference evidence="8 9" key="2">
    <citation type="journal article" date="2010" name="Proc. Natl. Acad. Sci. U.S.A.">
        <title>Enigmatic, ultrasmall, uncultivated Archaea.</title>
        <authorList>
            <person name="Baker B.J."/>
            <person name="Comolli L.R."/>
            <person name="Dick G.J."/>
            <person name="Hauser L.J."/>
            <person name="Hyatt D."/>
            <person name="Dill B.D."/>
            <person name="Land M.L."/>
            <person name="Verberkmoes N.C."/>
            <person name="Hettich R.L."/>
            <person name="Banfield J.F."/>
        </authorList>
    </citation>
    <scope>NUCLEOTIDE SEQUENCE [LARGE SCALE GENOMIC DNA]</scope>
    <source>
        <strain evidence="8">ARMAN-2</strain>
    </source>
</reference>
<evidence type="ECO:0000256" key="3">
    <source>
        <dbReference type="ARBA" id="ARBA00022692"/>
    </source>
</evidence>
<feature type="transmembrane region" description="Helical" evidence="6">
    <location>
        <begin position="308"/>
        <end position="331"/>
    </location>
</feature>
<dbReference type="AlphaFoldDB" id="C7DHL1"/>
<dbReference type="InterPro" id="IPR036259">
    <property type="entry name" value="MFS_trans_sf"/>
</dbReference>
<dbReference type="CDD" id="cd17321">
    <property type="entry name" value="MFS_MMR_MDR_like"/>
    <property type="match status" value="1"/>
</dbReference>
<keyword evidence="2" id="KW-0813">Transport</keyword>
<evidence type="ECO:0000313" key="8">
    <source>
        <dbReference type="EMBL" id="EET90113.1"/>
    </source>
</evidence>
<keyword evidence="5 6" id="KW-0472">Membrane</keyword>
<evidence type="ECO:0000256" key="5">
    <source>
        <dbReference type="ARBA" id="ARBA00023136"/>
    </source>
</evidence>
<dbReference type="PANTHER" id="PTHR42718:SF9">
    <property type="entry name" value="MAJOR FACILITATOR SUPERFAMILY MULTIDRUG TRANSPORTER MFSC"/>
    <property type="match status" value="1"/>
</dbReference>
<feature type="transmembrane region" description="Helical" evidence="6">
    <location>
        <begin position="447"/>
        <end position="470"/>
    </location>
</feature>
<feature type="transmembrane region" description="Helical" evidence="6">
    <location>
        <begin position="200"/>
        <end position="220"/>
    </location>
</feature>
<protein>
    <submittedName>
        <fullName evidence="8">Major facilitator superfamily MFS_1</fullName>
    </submittedName>
</protein>
<keyword evidence="4 6" id="KW-1133">Transmembrane helix</keyword>
<feature type="transmembrane region" description="Helical" evidence="6">
    <location>
        <begin position="404"/>
        <end position="426"/>
    </location>
</feature>
<dbReference type="PANTHER" id="PTHR42718">
    <property type="entry name" value="MAJOR FACILITATOR SUPERFAMILY MULTIDRUG TRANSPORTER MFSC"/>
    <property type="match status" value="1"/>
</dbReference>
<dbReference type="GO" id="GO:0022857">
    <property type="term" value="F:transmembrane transporter activity"/>
    <property type="evidence" value="ECO:0007669"/>
    <property type="project" value="InterPro"/>
</dbReference>
<dbReference type="InterPro" id="IPR011701">
    <property type="entry name" value="MFS"/>
</dbReference>
<evidence type="ECO:0000313" key="9">
    <source>
        <dbReference type="Proteomes" id="UP000332487"/>
    </source>
</evidence>
<feature type="transmembrane region" description="Helical" evidence="6">
    <location>
        <begin position="268"/>
        <end position="287"/>
    </location>
</feature>
<feature type="transmembrane region" description="Helical" evidence="6">
    <location>
        <begin position="379"/>
        <end position="398"/>
    </location>
</feature>
<dbReference type="Proteomes" id="UP000332487">
    <property type="component" value="Unassembled WGS sequence"/>
</dbReference>
<reference evidence="8 9" key="1">
    <citation type="journal article" date="2009" name="Genome Biol.">
        <title>Community-wide analysis of microbial genome sequence signatures.</title>
        <authorList>
            <person name="Dick G.J."/>
            <person name="Andersson A.F."/>
            <person name="Baker B.J."/>
            <person name="Simmons S.L."/>
            <person name="Thomas B.C."/>
            <person name="Yelton A.P."/>
            <person name="Banfield J.F."/>
        </authorList>
    </citation>
    <scope>NUCLEOTIDE SEQUENCE [LARGE SCALE GENOMIC DNA]</scope>
    <source>
        <strain evidence="8">ARMAN-2</strain>
    </source>
</reference>
<dbReference type="EMBL" id="GG697240">
    <property type="protein sequence ID" value="EET90113.1"/>
    <property type="molecule type" value="Genomic_DNA"/>
</dbReference>
<feature type="transmembrane region" description="Helical" evidence="6">
    <location>
        <begin position="134"/>
        <end position="153"/>
    </location>
</feature>
<feature type="transmembrane region" description="Helical" evidence="6">
    <location>
        <begin position="106"/>
        <end position="128"/>
    </location>
</feature>
<gene>
    <name evidence="8" type="ORF">UNLARM2_0554</name>
</gene>
<feature type="transmembrane region" description="Helical" evidence="6">
    <location>
        <begin position="351"/>
        <end position="372"/>
    </location>
</feature>
<organism evidence="8 9">
    <name type="scientific">Candidatus Micrarchaeum acidiphilum ARMAN-2</name>
    <dbReference type="NCBI Taxonomy" id="425595"/>
    <lineage>
        <taxon>Archaea</taxon>
        <taxon>Candidatus Micrarchaeota</taxon>
        <taxon>Candidatus Micrarchaeia</taxon>
        <taxon>Candidatus Micrarchaeales</taxon>
        <taxon>Candidatus Micrarchaeaceae</taxon>
        <taxon>Candidatus Micrarchaeum</taxon>
    </lineage>
</organism>
<dbReference type="InterPro" id="IPR020846">
    <property type="entry name" value="MFS_dom"/>
</dbReference>
<name>C7DHL1_MICA2</name>
<comment type="subcellular location">
    <subcellularLocation>
        <location evidence="1">Membrane</location>
        <topology evidence="1">Multi-pass membrane protein</topology>
    </subcellularLocation>
</comment>
<dbReference type="GO" id="GO:0016020">
    <property type="term" value="C:membrane"/>
    <property type="evidence" value="ECO:0007669"/>
    <property type="project" value="UniProtKB-SubCell"/>
</dbReference>
<dbReference type="PROSITE" id="PS50850">
    <property type="entry name" value="MFS"/>
    <property type="match status" value="1"/>
</dbReference>
<evidence type="ECO:0000256" key="2">
    <source>
        <dbReference type="ARBA" id="ARBA00022448"/>
    </source>
</evidence>
<evidence type="ECO:0000256" key="6">
    <source>
        <dbReference type="SAM" id="Phobius"/>
    </source>
</evidence>
<feature type="transmembrane region" description="Helical" evidence="6">
    <location>
        <begin position="552"/>
        <end position="570"/>
    </location>
</feature>
<feature type="transmembrane region" description="Helical" evidence="6">
    <location>
        <begin position="174"/>
        <end position="194"/>
    </location>
</feature>